<dbReference type="SUPFAM" id="SSF55729">
    <property type="entry name" value="Acyl-CoA N-acyltransferases (Nat)"/>
    <property type="match status" value="1"/>
</dbReference>
<dbReference type="InterPro" id="IPR000182">
    <property type="entry name" value="GNAT_dom"/>
</dbReference>
<dbReference type="InterPro" id="IPR016181">
    <property type="entry name" value="Acyl_CoA_acyltransferase"/>
</dbReference>
<dbReference type="EMBL" id="JAUSRB010000002">
    <property type="protein sequence ID" value="MDP9869109.1"/>
    <property type="molecule type" value="Genomic_DNA"/>
</dbReference>
<evidence type="ECO:0000313" key="3">
    <source>
        <dbReference type="Proteomes" id="UP001230426"/>
    </source>
</evidence>
<evidence type="ECO:0000313" key="2">
    <source>
        <dbReference type="EMBL" id="MDP9869109.1"/>
    </source>
</evidence>
<keyword evidence="3" id="KW-1185">Reference proteome</keyword>
<dbReference type="Proteomes" id="UP001230426">
    <property type="component" value="Unassembled WGS sequence"/>
</dbReference>
<gene>
    <name evidence="2" type="ORF">J2S55_008375</name>
</gene>
<evidence type="ECO:0000259" key="1">
    <source>
        <dbReference type="Pfam" id="PF13302"/>
    </source>
</evidence>
<dbReference type="Pfam" id="PF13302">
    <property type="entry name" value="Acetyltransf_3"/>
    <property type="match status" value="1"/>
</dbReference>
<dbReference type="Gene3D" id="3.40.630.30">
    <property type="match status" value="1"/>
</dbReference>
<name>A0ABT9RII8_9ACTN</name>
<organism evidence="2 3">
    <name type="scientific">Streptosporangium brasiliense</name>
    <dbReference type="NCBI Taxonomy" id="47480"/>
    <lineage>
        <taxon>Bacteria</taxon>
        <taxon>Bacillati</taxon>
        <taxon>Actinomycetota</taxon>
        <taxon>Actinomycetes</taxon>
        <taxon>Streptosporangiales</taxon>
        <taxon>Streptosporangiaceae</taxon>
        <taxon>Streptosporangium</taxon>
    </lineage>
</organism>
<comment type="caution">
    <text evidence="2">The sequence shown here is derived from an EMBL/GenBank/DDBJ whole genome shotgun (WGS) entry which is preliminary data.</text>
</comment>
<sequence length="77" mass="8814">MYHFVETRNDGDLVASVNVHRHHDMWAIGYWTVAERRGRGYAAEAVRALATWSFTELGGSAWSGERKQGIRPPGRWQ</sequence>
<accession>A0ABT9RII8</accession>
<feature type="domain" description="N-acetyltransferase" evidence="1">
    <location>
        <begin position="6"/>
        <end position="59"/>
    </location>
</feature>
<proteinExistence type="predicted"/>
<protein>
    <submittedName>
        <fullName evidence="2">RimJ/RimL family protein N-acetyltransferase</fullName>
    </submittedName>
</protein>
<reference evidence="2 3" key="1">
    <citation type="submission" date="2023-07" db="EMBL/GenBank/DDBJ databases">
        <title>Sequencing the genomes of 1000 actinobacteria strains.</title>
        <authorList>
            <person name="Klenk H.-P."/>
        </authorList>
    </citation>
    <scope>NUCLEOTIDE SEQUENCE [LARGE SCALE GENOMIC DNA]</scope>
    <source>
        <strain evidence="2 3">DSM 44109</strain>
    </source>
</reference>